<feature type="region of interest" description="Disordered" evidence="1">
    <location>
        <begin position="22"/>
        <end position="47"/>
    </location>
</feature>
<evidence type="ECO:0000313" key="3">
    <source>
        <dbReference type="Proteomes" id="UP000662939"/>
    </source>
</evidence>
<name>A0A895XRQ4_9ACTN</name>
<proteinExistence type="predicted"/>
<dbReference type="AlphaFoldDB" id="A0A895XRQ4"/>
<dbReference type="InterPro" id="IPR021400">
    <property type="entry name" value="DUF3039"/>
</dbReference>
<evidence type="ECO:0000313" key="2">
    <source>
        <dbReference type="EMBL" id="QSB06382.1"/>
    </source>
</evidence>
<sequence length="106" mass="12108">MRTESRPRGKIQGSADFRSGFKVSELPTTGTSTMLDEQTETKPDYRYEDGDEERFSHYVPREKLMAAMVDGVPVKALCGKMWVPSRDPERFPICPACKEIFAKMKK</sequence>
<organism evidence="2 3">
    <name type="scientific">Natronoglycomyces albus</name>
    <dbReference type="NCBI Taxonomy" id="2811108"/>
    <lineage>
        <taxon>Bacteria</taxon>
        <taxon>Bacillati</taxon>
        <taxon>Actinomycetota</taxon>
        <taxon>Actinomycetes</taxon>
        <taxon>Glycomycetales</taxon>
        <taxon>Glycomycetaceae</taxon>
        <taxon>Natronoglycomyces</taxon>
    </lineage>
</organism>
<dbReference type="Pfam" id="PF11238">
    <property type="entry name" value="DUF3039"/>
    <property type="match status" value="1"/>
</dbReference>
<feature type="compositionally biased region" description="Polar residues" evidence="1">
    <location>
        <begin position="26"/>
        <end position="36"/>
    </location>
</feature>
<protein>
    <submittedName>
        <fullName evidence="2">DUF3039 domain-containing protein</fullName>
    </submittedName>
</protein>
<dbReference type="EMBL" id="CP070496">
    <property type="protein sequence ID" value="QSB06382.1"/>
    <property type="molecule type" value="Genomic_DNA"/>
</dbReference>
<evidence type="ECO:0000256" key="1">
    <source>
        <dbReference type="SAM" id="MobiDB-lite"/>
    </source>
</evidence>
<accession>A0A895XRQ4</accession>
<dbReference type="Proteomes" id="UP000662939">
    <property type="component" value="Chromosome"/>
</dbReference>
<gene>
    <name evidence="2" type="ORF">JQS30_05585</name>
</gene>
<keyword evidence="3" id="KW-1185">Reference proteome</keyword>
<reference evidence="2" key="1">
    <citation type="submission" date="2021-02" db="EMBL/GenBank/DDBJ databases">
        <title>Natronoglycomyces albus gen. nov., sp. nov, a haloalkaliphilic actinobacterium from a soda solonchak soil.</title>
        <authorList>
            <person name="Sorokin D.Y."/>
            <person name="Khijniak T.V."/>
            <person name="Zakharycheva A.P."/>
            <person name="Boueva O.V."/>
            <person name="Ariskina E.V."/>
            <person name="Hahnke R.L."/>
            <person name="Bunk B."/>
            <person name="Sproer C."/>
            <person name="Schumann P."/>
            <person name="Evtushenko L.I."/>
            <person name="Kublanov I.V."/>
        </authorList>
    </citation>
    <scope>NUCLEOTIDE SEQUENCE</scope>
    <source>
        <strain evidence="2">DSM 106290</strain>
    </source>
</reference>
<dbReference type="KEGG" id="nav:JQS30_05585"/>